<dbReference type="WBParaSite" id="nRc.2.0.1.t31923-RA">
    <property type="protein sequence ID" value="nRc.2.0.1.t31923-RA"/>
    <property type="gene ID" value="nRc.2.0.1.g31923"/>
</dbReference>
<keyword evidence="1" id="KW-1185">Reference proteome</keyword>
<dbReference type="AlphaFoldDB" id="A0A915K286"/>
<accession>A0A915K286</accession>
<protein>
    <submittedName>
        <fullName evidence="2">Uncharacterized protein</fullName>
    </submittedName>
</protein>
<evidence type="ECO:0000313" key="1">
    <source>
        <dbReference type="Proteomes" id="UP000887565"/>
    </source>
</evidence>
<evidence type="ECO:0000313" key="2">
    <source>
        <dbReference type="WBParaSite" id="nRc.2.0.1.t31923-RA"/>
    </source>
</evidence>
<dbReference type="Proteomes" id="UP000887565">
    <property type="component" value="Unplaced"/>
</dbReference>
<reference evidence="2" key="1">
    <citation type="submission" date="2022-11" db="UniProtKB">
        <authorList>
            <consortium name="WormBaseParasite"/>
        </authorList>
    </citation>
    <scope>IDENTIFICATION</scope>
</reference>
<sequence>MIEVIRIWIDKSKNFQPSVVTFKRNLVYERRKNEDDLLNHLDWYSNLKLYNCPIFHRITDCRRLNPMNRQRKSYDFLFPNWAQVYYLRTYGELGLTPNAEICRAKYDFLHCRAGLEKSETFVVLLFEIEPHDNFCT</sequence>
<name>A0A915K286_ROMCU</name>
<proteinExistence type="predicted"/>
<organism evidence="1 2">
    <name type="scientific">Romanomermis culicivorax</name>
    <name type="common">Nematode worm</name>
    <dbReference type="NCBI Taxonomy" id="13658"/>
    <lineage>
        <taxon>Eukaryota</taxon>
        <taxon>Metazoa</taxon>
        <taxon>Ecdysozoa</taxon>
        <taxon>Nematoda</taxon>
        <taxon>Enoplea</taxon>
        <taxon>Dorylaimia</taxon>
        <taxon>Mermithida</taxon>
        <taxon>Mermithoidea</taxon>
        <taxon>Mermithidae</taxon>
        <taxon>Romanomermis</taxon>
    </lineage>
</organism>